<accession>A0AA38TM81</accession>
<organism evidence="2 3">
    <name type="scientific">Centaurea solstitialis</name>
    <name type="common">yellow star-thistle</name>
    <dbReference type="NCBI Taxonomy" id="347529"/>
    <lineage>
        <taxon>Eukaryota</taxon>
        <taxon>Viridiplantae</taxon>
        <taxon>Streptophyta</taxon>
        <taxon>Embryophyta</taxon>
        <taxon>Tracheophyta</taxon>
        <taxon>Spermatophyta</taxon>
        <taxon>Magnoliopsida</taxon>
        <taxon>eudicotyledons</taxon>
        <taxon>Gunneridae</taxon>
        <taxon>Pentapetalae</taxon>
        <taxon>asterids</taxon>
        <taxon>campanulids</taxon>
        <taxon>Asterales</taxon>
        <taxon>Asteraceae</taxon>
        <taxon>Carduoideae</taxon>
        <taxon>Cardueae</taxon>
        <taxon>Centaureinae</taxon>
        <taxon>Centaurea</taxon>
    </lineage>
</organism>
<dbReference type="Proteomes" id="UP001172457">
    <property type="component" value="Chromosome 3"/>
</dbReference>
<sequence length="139" mass="15665">MVPQKRSREEVCEATMAKKVSNVIKAQQKKSREEVDKSTMVEKALSPCTDQPSHEPSPLNNLECLNQTDCIPRIPIEVNNELLESPPSASFNMDLPQVPLNRSGQEAVNGTRANTLDKEKQQTKTMDEENRMLKTKIVM</sequence>
<evidence type="ECO:0000313" key="2">
    <source>
        <dbReference type="EMBL" id="KAJ9557365.1"/>
    </source>
</evidence>
<keyword evidence="3" id="KW-1185">Reference proteome</keyword>
<feature type="region of interest" description="Disordered" evidence="1">
    <location>
        <begin position="85"/>
        <end position="109"/>
    </location>
</feature>
<name>A0AA38TM81_9ASTR</name>
<comment type="caution">
    <text evidence="2">The sequence shown here is derived from an EMBL/GenBank/DDBJ whole genome shotgun (WGS) entry which is preliminary data.</text>
</comment>
<gene>
    <name evidence="2" type="ORF">OSB04_011979</name>
</gene>
<proteinExistence type="predicted"/>
<protein>
    <submittedName>
        <fullName evidence="2">Uncharacterized protein</fullName>
    </submittedName>
</protein>
<reference evidence="2" key="1">
    <citation type="submission" date="2023-03" db="EMBL/GenBank/DDBJ databases">
        <title>Chromosome-scale reference genome and RAD-based genetic map of yellow starthistle (Centaurea solstitialis) reveal putative structural variation and QTLs associated with invader traits.</title>
        <authorList>
            <person name="Reatini B."/>
            <person name="Cang F.A."/>
            <person name="Jiang Q."/>
            <person name="Mckibben M.T.W."/>
            <person name="Barker M.S."/>
            <person name="Rieseberg L.H."/>
            <person name="Dlugosch K.M."/>
        </authorList>
    </citation>
    <scope>NUCLEOTIDE SEQUENCE</scope>
    <source>
        <strain evidence="2">CAN-66</strain>
        <tissue evidence="2">Leaf</tissue>
    </source>
</reference>
<feature type="compositionally biased region" description="Polar residues" evidence="1">
    <location>
        <begin position="100"/>
        <end position="109"/>
    </location>
</feature>
<evidence type="ECO:0000313" key="3">
    <source>
        <dbReference type="Proteomes" id="UP001172457"/>
    </source>
</evidence>
<dbReference type="AlphaFoldDB" id="A0AA38TM81"/>
<evidence type="ECO:0000256" key="1">
    <source>
        <dbReference type="SAM" id="MobiDB-lite"/>
    </source>
</evidence>
<dbReference type="EMBL" id="JARYMX010000003">
    <property type="protein sequence ID" value="KAJ9557365.1"/>
    <property type="molecule type" value="Genomic_DNA"/>
</dbReference>